<dbReference type="InterPro" id="IPR056884">
    <property type="entry name" value="NPHP3-like_N"/>
</dbReference>
<dbReference type="Pfam" id="PF12796">
    <property type="entry name" value="Ank_2"/>
    <property type="match status" value="2"/>
</dbReference>
<proteinExistence type="predicted"/>
<keyword evidence="2" id="KW-0040">ANK repeat</keyword>
<dbReference type="PROSITE" id="PS50088">
    <property type="entry name" value="ANK_REPEAT"/>
    <property type="match status" value="5"/>
</dbReference>
<evidence type="ECO:0000256" key="1">
    <source>
        <dbReference type="ARBA" id="ARBA00022737"/>
    </source>
</evidence>
<keyword evidence="1" id="KW-0677">Repeat</keyword>
<feature type="domain" description="GPI inositol-deacylase winged helix" evidence="3">
    <location>
        <begin position="379"/>
        <end position="460"/>
    </location>
</feature>
<evidence type="ECO:0000259" key="4">
    <source>
        <dbReference type="Pfam" id="PF23239"/>
    </source>
</evidence>
<feature type="repeat" description="ANK" evidence="2">
    <location>
        <begin position="680"/>
        <end position="705"/>
    </location>
</feature>
<dbReference type="Gene3D" id="1.25.40.20">
    <property type="entry name" value="Ankyrin repeat-containing domain"/>
    <property type="match status" value="2"/>
</dbReference>
<feature type="domain" description="DUF7069" evidence="4">
    <location>
        <begin position="294"/>
        <end position="347"/>
    </location>
</feature>
<organism evidence="6 7">
    <name type="scientific">Apiospora phragmitis</name>
    <dbReference type="NCBI Taxonomy" id="2905665"/>
    <lineage>
        <taxon>Eukaryota</taxon>
        <taxon>Fungi</taxon>
        <taxon>Dikarya</taxon>
        <taxon>Ascomycota</taxon>
        <taxon>Pezizomycotina</taxon>
        <taxon>Sordariomycetes</taxon>
        <taxon>Xylariomycetidae</taxon>
        <taxon>Amphisphaeriales</taxon>
        <taxon>Apiosporaceae</taxon>
        <taxon>Apiospora</taxon>
    </lineage>
</organism>
<dbReference type="GeneID" id="92094122"/>
<feature type="repeat" description="ANK" evidence="2">
    <location>
        <begin position="753"/>
        <end position="785"/>
    </location>
</feature>
<dbReference type="InterPro" id="IPR054471">
    <property type="entry name" value="GPIID_WHD"/>
</dbReference>
<dbReference type="PANTHER" id="PTHR10039">
    <property type="entry name" value="AMELOGENIN"/>
    <property type="match status" value="1"/>
</dbReference>
<dbReference type="InterPro" id="IPR036770">
    <property type="entry name" value="Ankyrin_rpt-contain_sf"/>
</dbReference>
<dbReference type="Proteomes" id="UP001480595">
    <property type="component" value="Unassembled WGS sequence"/>
</dbReference>
<dbReference type="Pfam" id="PF22939">
    <property type="entry name" value="WHD_GPIID"/>
    <property type="match status" value="1"/>
</dbReference>
<dbReference type="PROSITE" id="PS50297">
    <property type="entry name" value="ANK_REP_REGION"/>
    <property type="match status" value="4"/>
</dbReference>
<dbReference type="InterPro" id="IPR027417">
    <property type="entry name" value="P-loop_NTPase"/>
</dbReference>
<evidence type="ECO:0000259" key="3">
    <source>
        <dbReference type="Pfam" id="PF22939"/>
    </source>
</evidence>
<dbReference type="EMBL" id="JAQQWL010000010">
    <property type="protein sequence ID" value="KAK8054583.1"/>
    <property type="molecule type" value="Genomic_DNA"/>
</dbReference>
<comment type="caution">
    <text evidence="6">The sequence shown here is derived from an EMBL/GenBank/DDBJ whole genome shotgun (WGS) entry which is preliminary data.</text>
</comment>
<gene>
    <name evidence="6" type="ORF">PG994_009650</name>
</gene>
<name>A0ABR1U6P5_9PEZI</name>
<dbReference type="Gene3D" id="3.40.50.300">
    <property type="entry name" value="P-loop containing nucleotide triphosphate hydrolases"/>
    <property type="match status" value="1"/>
</dbReference>
<feature type="repeat" description="ANK" evidence="2">
    <location>
        <begin position="647"/>
        <end position="679"/>
    </location>
</feature>
<dbReference type="InterPro" id="IPR055497">
    <property type="entry name" value="DUF7069"/>
</dbReference>
<sequence length="848" mass="96685">MPTGYERVPVKWNLIGPSNDSVRRTLWVFSELACHARVQIGDSHSHSIINNYQHWNPKLADSHLAETDNERLRIAFLRRLHTSPYEDRKNRNPKRVDGTCEWFTTHNRFQNWQAEASAMLWVSADPGCGKSVLAKYLVDDVIASNTTRTTCYFFFKDDFDDQKTLESALCCILHQLFIQKPDLLLDKFLDGFREEGGQLFSSFDGLWRTLIESVGQHKHGEIICILDALDECREHKRLAAALTKLYNKGKGISTLNFLVTSRPYLNIGREFQDLKDSQPTIHLRGENPEEVDRIAQEIILVIERRIEELGKRHQLPMDEMQILHDEITAINHRTYLWVHLIFAALEEAVFLSKAELRAKIHELPHTVEEAYDGILQRSSDPEKARKILRIVVAAERPLRLTEMAAALAFRGSHRCHQDLEQDVALPDRLQIAIREICGLFVVVKASEIFLIHQTAREFLVRIPLIQPEISSTLKWQYSSIQKSRTFCFQKYALARVESLDVFHFCLLEYAASNWAYHYRQAHSKPGANLERLVLQLCNVQLPACQSWLLVYGERRMGDPGFMRELPTSLLIASYFGLNKLVGSVLREGKSRLDARGARSQRTALSWASEKGYVSTVELLLGQVHTIHVFFRDWSSSLSSIVNRRDQHGRTPLLHAAANGHLKIVQLLLSKSAKVDIRDENGLTPLTWATYHGYRDIVALLLENGARQKSGRSHLETRDRKGRTPLMNAARDGNEAVVKMLLDGGAKVDPRDTNGRRALQHAAIGGNDTIVKLLLDRGDDIHIKDKFDYVIALMRASGKGYTAVVELLLDRAADIDIRTKDRWDAHKLALMGNHDDVAKLLLERGSMEH</sequence>
<dbReference type="SUPFAM" id="SSF48403">
    <property type="entry name" value="Ankyrin repeat"/>
    <property type="match status" value="1"/>
</dbReference>
<evidence type="ECO:0000313" key="7">
    <source>
        <dbReference type="Proteomes" id="UP001480595"/>
    </source>
</evidence>
<dbReference type="SUPFAM" id="SSF52540">
    <property type="entry name" value="P-loop containing nucleoside triphosphate hydrolases"/>
    <property type="match status" value="1"/>
</dbReference>
<keyword evidence="7" id="KW-1185">Reference proteome</keyword>
<evidence type="ECO:0000313" key="6">
    <source>
        <dbReference type="EMBL" id="KAK8054583.1"/>
    </source>
</evidence>
<evidence type="ECO:0000256" key="2">
    <source>
        <dbReference type="PROSITE-ProRule" id="PRU00023"/>
    </source>
</evidence>
<feature type="domain" description="Nephrocystin 3-like N-terminal" evidence="5">
    <location>
        <begin position="98"/>
        <end position="262"/>
    </location>
</feature>
<reference evidence="6 7" key="1">
    <citation type="submission" date="2023-01" db="EMBL/GenBank/DDBJ databases">
        <title>Analysis of 21 Apiospora genomes using comparative genomics revels a genus with tremendous synthesis potential of carbohydrate active enzymes and secondary metabolites.</title>
        <authorList>
            <person name="Sorensen T."/>
        </authorList>
    </citation>
    <scope>NUCLEOTIDE SEQUENCE [LARGE SCALE GENOMIC DNA]</scope>
    <source>
        <strain evidence="6 7">CBS 135458</strain>
    </source>
</reference>
<feature type="repeat" description="ANK" evidence="2">
    <location>
        <begin position="720"/>
        <end position="752"/>
    </location>
</feature>
<dbReference type="PRINTS" id="PR01415">
    <property type="entry name" value="ANKYRIN"/>
</dbReference>
<accession>A0ABR1U6P5</accession>
<dbReference type="Pfam" id="PF00023">
    <property type="entry name" value="Ank"/>
    <property type="match status" value="1"/>
</dbReference>
<evidence type="ECO:0000259" key="5">
    <source>
        <dbReference type="Pfam" id="PF24883"/>
    </source>
</evidence>
<dbReference type="Pfam" id="PF24883">
    <property type="entry name" value="NPHP3_N"/>
    <property type="match status" value="1"/>
</dbReference>
<protein>
    <submittedName>
        <fullName evidence="6">Uncharacterized protein</fullName>
    </submittedName>
</protein>
<dbReference type="RefSeq" id="XP_066713229.1">
    <property type="nucleotide sequence ID" value="XM_066861059.1"/>
</dbReference>
<dbReference type="Pfam" id="PF23239">
    <property type="entry name" value="DUF7069"/>
    <property type="match status" value="1"/>
</dbReference>
<dbReference type="PANTHER" id="PTHR10039:SF14">
    <property type="entry name" value="NACHT DOMAIN-CONTAINING PROTEIN"/>
    <property type="match status" value="1"/>
</dbReference>
<feature type="repeat" description="ANK" evidence="2">
    <location>
        <begin position="787"/>
        <end position="819"/>
    </location>
</feature>
<dbReference type="InterPro" id="IPR002110">
    <property type="entry name" value="Ankyrin_rpt"/>
</dbReference>
<dbReference type="SMART" id="SM00248">
    <property type="entry name" value="ANK"/>
    <property type="match status" value="7"/>
</dbReference>